<evidence type="ECO:0000256" key="1">
    <source>
        <dbReference type="SAM" id="Phobius"/>
    </source>
</evidence>
<keyword evidence="1" id="KW-1133">Transmembrane helix</keyword>
<gene>
    <name evidence="2" type="ORF">JYK14_01490</name>
</gene>
<keyword evidence="1" id="KW-0472">Membrane</keyword>
<feature type="transmembrane region" description="Helical" evidence="1">
    <location>
        <begin position="62"/>
        <end position="81"/>
    </location>
</feature>
<organism evidence="2 3">
    <name type="scientific">Siccirubricoccus soli</name>
    <dbReference type="NCBI Taxonomy" id="2899147"/>
    <lineage>
        <taxon>Bacteria</taxon>
        <taxon>Pseudomonadati</taxon>
        <taxon>Pseudomonadota</taxon>
        <taxon>Alphaproteobacteria</taxon>
        <taxon>Acetobacterales</taxon>
        <taxon>Roseomonadaceae</taxon>
        <taxon>Siccirubricoccus</taxon>
    </lineage>
</organism>
<name>A0ABT1D0N9_9PROT</name>
<feature type="transmembrane region" description="Helical" evidence="1">
    <location>
        <begin position="132"/>
        <end position="152"/>
    </location>
</feature>
<keyword evidence="1" id="KW-0812">Transmembrane</keyword>
<keyword evidence="3" id="KW-1185">Reference proteome</keyword>
<accession>A0ABT1D0N9</accession>
<dbReference type="Proteomes" id="UP001523392">
    <property type="component" value="Unassembled WGS sequence"/>
</dbReference>
<evidence type="ECO:0000313" key="2">
    <source>
        <dbReference type="EMBL" id="MCO6414850.1"/>
    </source>
</evidence>
<comment type="caution">
    <text evidence="2">The sequence shown here is derived from an EMBL/GenBank/DDBJ whole genome shotgun (WGS) entry which is preliminary data.</text>
</comment>
<dbReference type="EMBL" id="JAFIRR010000009">
    <property type="protein sequence ID" value="MCO6414850.1"/>
    <property type="molecule type" value="Genomic_DNA"/>
</dbReference>
<evidence type="ECO:0000313" key="3">
    <source>
        <dbReference type="Proteomes" id="UP001523392"/>
    </source>
</evidence>
<dbReference type="RefSeq" id="WP_252951438.1">
    <property type="nucleotide sequence ID" value="NZ_JAFIRR010000009.1"/>
</dbReference>
<protein>
    <submittedName>
        <fullName evidence="2">DUF2214 domain-containing protein</fullName>
    </submittedName>
</protein>
<proteinExistence type="predicted"/>
<feature type="transmembrane region" description="Helical" evidence="1">
    <location>
        <begin position="93"/>
        <end position="111"/>
    </location>
</feature>
<sequence>MLDAIAGWPIGAWLRASDIAYPLVNAAHIASIGLLLGAIVTLDLRLLGAFRVHPIGHLAPPLVRVAAAGLLAAAVTGLLLFSTRPVIYMENPAFLAKLALVGLALLNALALRLHPWWHSGTYQGEAPATVRVAVAVSLVAWPSAVVAGRWIGFLQ</sequence>
<feature type="transmembrane region" description="Helical" evidence="1">
    <location>
        <begin position="20"/>
        <end position="42"/>
    </location>
</feature>
<reference evidence="2 3" key="1">
    <citation type="submission" date="2021-12" db="EMBL/GenBank/DDBJ databases">
        <title>Siccirubricoccus leaddurans sp. nov., a high concentration Zn2+ tolerance bacterium.</title>
        <authorList>
            <person name="Cao Y."/>
        </authorList>
    </citation>
    <scope>NUCLEOTIDE SEQUENCE [LARGE SCALE GENOMIC DNA]</scope>
    <source>
        <strain evidence="2 3">KC 17139</strain>
    </source>
</reference>